<dbReference type="Proteomes" id="UP000317176">
    <property type="component" value="Unassembled WGS sequence"/>
</dbReference>
<organism evidence="2 3">
    <name type="scientific">Bradyrhizobium daqingense</name>
    <dbReference type="NCBI Taxonomy" id="993502"/>
    <lineage>
        <taxon>Bacteria</taxon>
        <taxon>Pseudomonadati</taxon>
        <taxon>Pseudomonadota</taxon>
        <taxon>Alphaproteobacteria</taxon>
        <taxon>Hyphomicrobiales</taxon>
        <taxon>Nitrobacteraceae</taxon>
        <taxon>Bradyrhizobium</taxon>
    </lineage>
</organism>
<protein>
    <submittedName>
        <fullName evidence="2">Uncharacterized protein</fullName>
    </submittedName>
</protein>
<dbReference type="EMBL" id="VLKL01000007">
    <property type="protein sequence ID" value="TWI05704.1"/>
    <property type="molecule type" value="Genomic_DNA"/>
</dbReference>
<comment type="caution">
    <text evidence="2">The sequence shown here is derived from an EMBL/GenBank/DDBJ whole genome shotgun (WGS) entry which is preliminary data.</text>
</comment>
<evidence type="ECO:0000313" key="3">
    <source>
        <dbReference type="Proteomes" id="UP000317176"/>
    </source>
</evidence>
<feature type="region of interest" description="Disordered" evidence="1">
    <location>
        <begin position="1"/>
        <end position="26"/>
    </location>
</feature>
<name>A0A562LE29_9BRAD</name>
<keyword evidence="3" id="KW-1185">Reference proteome</keyword>
<sequence>MAGTSPAMTMWKRKRAHAMAPPQAERGEPNTLILAIKPDFIAPKVISAGFSPLCGLAKNPRCT</sequence>
<reference evidence="2 3" key="1">
    <citation type="journal article" date="2015" name="Stand. Genomic Sci.">
        <title>Genomic Encyclopedia of Bacterial and Archaeal Type Strains, Phase III: the genomes of soil and plant-associated and newly described type strains.</title>
        <authorList>
            <person name="Whitman W.B."/>
            <person name="Woyke T."/>
            <person name="Klenk H.P."/>
            <person name="Zhou Y."/>
            <person name="Lilburn T.G."/>
            <person name="Beck B.J."/>
            <person name="De Vos P."/>
            <person name="Vandamme P."/>
            <person name="Eisen J.A."/>
            <person name="Garrity G."/>
            <person name="Hugenholtz P."/>
            <person name="Kyrpides N.C."/>
        </authorList>
    </citation>
    <scope>NUCLEOTIDE SEQUENCE [LARGE SCALE GENOMIC DNA]</scope>
    <source>
        <strain evidence="2 3">CGMCC 1.10947</strain>
    </source>
</reference>
<evidence type="ECO:0000313" key="2">
    <source>
        <dbReference type="EMBL" id="TWI05704.1"/>
    </source>
</evidence>
<dbReference type="AlphaFoldDB" id="A0A562LE29"/>
<gene>
    <name evidence="2" type="ORF">IQ17_03207</name>
</gene>
<evidence type="ECO:0000256" key="1">
    <source>
        <dbReference type="SAM" id="MobiDB-lite"/>
    </source>
</evidence>
<accession>A0A562LE29</accession>
<proteinExistence type="predicted"/>